<evidence type="ECO:0000313" key="3">
    <source>
        <dbReference type="Proteomes" id="UP000186817"/>
    </source>
</evidence>
<dbReference type="Gene3D" id="1.10.1200.10">
    <property type="entry name" value="ACP-like"/>
    <property type="match status" value="1"/>
</dbReference>
<dbReference type="AlphaFoldDB" id="A0A1Q9D2F3"/>
<evidence type="ECO:0000313" key="2">
    <source>
        <dbReference type="EMBL" id="OLP89324.1"/>
    </source>
</evidence>
<dbReference type="EMBL" id="LSRX01000766">
    <property type="protein sequence ID" value="OLP89324.1"/>
    <property type="molecule type" value="Genomic_DNA"/>
</dbReference>
<gene>
    <name evidence="2" type="ORF">AK812_SmicGene29233</name>
</gene>
<feature type="non-terminal residue" evidence="2">
    <location>
        <position position="191"/>
    </location>
</feature>
<dbReference type="Proteomes" id="UP000186817">
    <property type="component" value="Unassembled WGS sequence"/>
</dbReference>
<name>A0A1Q9D2F3_SYMMI</name>
<dbReference type="PROSITE" id="PS50075">
    <property type="entry name" value="CARRIER"/>
    <property type="match status" value="1"/>
</dbReference>
<dbReference type="Pfam" id="PF00550">
    <property type="entry name" value="PP-binding"/>
    <property type="match status" value="1"/>
</dbReference>
<organism evidence="2 3">
    <name type="scientific">Symbiodinium microadriaticum</name>
    <name type="common">Dinoflagellate</name>
    <name type="synonym">Zooxanthella microadriatica</name>
    <dbReference type="NCBI Taxonomy" id="2951"/>
    <lineage>
        <taxon>Eukaryota</taxon>
        <taxon>Sar</taxon>
        <taxon>Alveolata</taxon>
        <taxon>Dinophyceae</taxon>
        <taxon>Suessiales</taxon>
        <taxon>Symbiodiniaceae</taxon>
        <taxon>Symbiodinium</taxon>
    </lineage>
</organism>
<protein>
    <recommendedName>
        <fullName evidence="1">Carrier domain-containing protein</fullName>
    </recommendedName>
</protein>
<accession>A0A1Q9D2F3</accession>
<feature type="domain" description="Carrier" evidence="1">
    <location>
        <begin position="93"/>
        <end position="188"/>
    </location>
</feature>
<sequence length="191" mass="20546">MAGAGAFNDVPVKHSGEQAAAIDSEQQPLAVAGTVMGQGIRMTAGLAEKSAEEAALDIFHRISDDEGVVRVAWHWEEEEAMTLRSVAVQQKGPEPAQVKEMIRKEVESILGADEVADDTPLMDTGLDRLRDSLSSVQFRNDLTRDFNVKLSDAWNKTTIGEAEPPHCIMASELCSVLGDAAAALSRGELTE</sequence>
<keyword evidence="3" id="KW-1185">Reference proteome</keyword>
<proteinExistence type="predicted"/>
<reference evidence="2 3" key="1">
    <citation type="submission" date="2016-02" db="EMBL/GenBank/DDBJ databases">
        <title>Genome analysis of coral dinoflagellate symbionts highlights evolutionary adaptations to a symbiotic lifestyle.</title>
        <authorList>
            <person name="Aranda M."/>
            <person name="Li Y."/>
            <person name="Liew Y.J."/>
            <person name="Baumgarten S."/>
            <person name="Simakov O."/>
            <person name="Wilson M."/>
            <person name="Piel J."/>
            <person name="Ashoor H."/>
            <person name="Bougouffa S."/>
            <person name="Bajic V.B."/>
            <person name="Ryu T."/>
            <person name="Ravasi T."/>
            <person name="Bayer T."/>
            <person name="Micklem G."/>
            <person name="Kim H."/>
            <person name="Bhak J."/>
            <person name="Lajeunesse T.C."/>
            <person name="Voolstra C.R."/>
        </authorList>
    </citation>
    <scope>NUCLEOTIDE SEQUENCE [LARGE SCALE GENOMIC DNA]</scope>
    <source>
        <strain evidence="2 3">CCMP2467</strain>
    </source>
</reference>
<dbReference type="InterPro" id="IPR009081">
    <property type="entry name" value="PP-bd_ACP"/>
</dbReference>
<evidence type="ECO:0000259" key="1">
    <source>
        <dbReference type="PROSITE" id="PS50075"/>
    </source>
</evidence>
<dbReference type="SUPFAM" id="SSF47336">
    <property type="entry name" value="ACP-like"/>
    <property type="match status" value="1"/>
</dbReference>
<comment type="caution">
    <text evidence="2">The sequence shown here is derived from an EMBL/GenBank/DDBJ whole genome shotgun (WGS) entry which is preliminary data.</text>
</comment>
<dbReference type="InterPro" id="IPR036736">
    <property type="entry name" value="ACP-like_sf"/>
</dbReference>